<dbReference type="Pfam" id="PF07676">
    <property type="entry name" value="PD40"/>
    <property type="match status" value="2"/>
</dbReference>
<dbReference type="SUPFAM" id="SSF82171">
    <property type="entry name" value="DPP6 N-terminal domain-like"/>
    <property type="match status" value="1"/>
</dbReference>
<feature type="coiled-coil region" evidence="1">
    <location>
        <begin position="449"/>
        <end position="515"/>
    </location>
</feature>
<evidence type="ECO:0000256" key="1">
    <source>
        <dbReference type="SAM" id="Coils"/>
    </source>
</evidence>
<gene>
    <name evidence="2" type="ORF">QQ020_12030</name>
</gene>
<keyword evidence="3" id="KW-1185">Reference proteome</keyword>
<proteinExistence type="predicted"/>
<sequence length="783" mass="88491">MKYYLILFLTLTCIPFVNRAQRIVMKEYPKALTEMVNTPAEELLPILSPDGNRLYFVRSFYEQNIGGQNAGQDIWFTDKDELGRWKEAVNLKKLNSELNNAVIGTNGSNSLFLLNSYASRATTRTHGIALTYRVNDKWTAPVDFPFEIPVQGDLRSYYISPEQDVIIYSKASAVSYGKEDLHLYYKENNAWEGPIHLDQTINSPGSDISPFLTHDKKVLFFSSNGHEGVGGFDIFMTERLNESSWEKWSPVTNVGDLINTEGFDAYFSTYPSGQSYYTSEGRNGSLDIHSTQISITLKNQSTDTLIVPNDSVFQVLNTLALNSDRLDEVIKEDASYLLRLASFGLFQDALFLNLIVSHSKVNTDLEVINTADRIINKHTVRLVRGTEGPNILTQLRKESVSQQNIIHTTQDACHELASDLASRIRATRLMISSYGSTHDLEILGLLAANARLKKAVSNLFDQNAQLKIQLHDAGRFTAGLIRQLNENNHLLQSIYNDWKRNLNRIKQAIENNNTENGLLSRVRHSLAFADSINLVMKDYLVKDLMMQNANGPMGSLKDRLVTVNENYIPYIHNLQKHFTYGGSNRQLSLKNSAHLQTIQKNTSPIQSLPDGQRSNHDLGGVPDPRPAVLSLIAKNASAYLDLDTLVNPANLKTIQSIESNNLKLAEKMLEWGVLLQEFFLKSAKTIHDKRTILIDPSELTDNMKISGYTVQIVATNRGIPPNEAYMAKFRNETVRMSSGLDGLDRYYLRKFNTKKEAIRNMRKLRARGFSDVFVRAVAEYNRL</sequence>
<protein>
    <recommendedName>
        <fullName evidence="4">WD40 repeat protein</fullName>
    </recommendedName>
</protein>
<dbReference type="EMBL" id="JAUJEB010000001">
    <property type="protein sequence ID" value="MDN5212783.1"/>
    <property type="molecule type" value="Genomic_DNA"/>
</dbReference>
<evidence type="ECO:0000313" key="3">
    <source>
        <dbReference type="Proteomes" id="UP001172083"/>
    </source>
</evidence>
<organism evidence="2 3">
    <name type="scientific">Agaribacillus aureus</name>
    <dbReference type="NCBI Taxonomy" id="3051825"/>
    <lineage>
        <taxon>Bacteria</taxon>
        <taxon>Pseudomonadati</taxon>
        <taxon>Bacteroidota</taxon>
        <taxon>Cytophagia</taxon>
        <taxon>Cytophagales</taxon>
        <taxon>Splendidivirgaceae</taxon>
        <taxon>Agaribacillus</taxon>
    </lineage>
</organism>
<comment type="caution">
    <text evidence="2">The sequence shown here is derived from an EMBL/GenBank/DDBJ whole genome shotgun (WGS) entry which is preliminary data.</text>
</comment>
<dbReference type="InterPro" id="IPR011659">
    <property type="entry name" value="WD40"/>
</dbReference>
<evidence type="ECO:0008006" key="4">
    <source>
        <dbReference type="Google" id="ProtNLM"/>
    </source>
</evidence>
<dbReference type="Proteomes" id="UP001172083">
    <property type="component" value="Unassembled WGS sequence"/>
</dbReference>
<reference evidence="2" key="1">
    <citation type="submission" date="2023-06" db="EMBL/GenBank/DDBJ databases">
        <title>Genomic of Agaribacillus aureum.</title>
        <authorList>
            <person name="Wang G."/>
        </authorList>
    </citation>
    <scope>NUCLEOTIDE SEQUENCE</scope>
    <source>
        <strain evidence="2">BMA12</strain>
    </source>
</reference>
<evidence type="ECO:0000313" key="2">
    <source>
        <dbReference type="EMBL" id="MDN5212783.1"/>
    </source>
</evidence>
<dbReference type="RefSeq" id="WP_346758100.1">
    <property type="nucleotide sequence ID" value="NZ_JAUJEB010000001.1"/>
</dbReference>
<accession>A0ABT8L4Z5</accession>
<keyword evidence="1" id="KW-0175">Coiled coil</keyword>
<name>A0ABT8L4Z5_9BACT</name>